<protein>
    <submittedName>
        <fullName evidence="2">DUF2188 domain-containing protein</fullName>
    </submittedName>
</protein>
<accession>A0ABS7HKX5</accession>
<evidence type="ECO:0000256" key="1">
    <source>
        <dbReference type="SAM" id="MobiDB-lite"/>
    </source>
</evidence>
<keyword evidence="3" id="KW-1185">Reference proteome</keyword>
<dbReference type="InterPro" id="IPR018691">
    <property type="entry name" value="DUF2188"/>
</dbReference>
<reference evidence="2 3" key="1">
    <citation type="journal article" date="2021" name="MBio">
        <title>Poor Competitiveness of Bradyrhizobium in Pigeon Pea Root Colonization in Indian Soils.</title>
        <authorList>
            <person name="Chalasani D."/>
            <person name="Basu A."/>
            <person name="Pullabhotla S.V.S.R.N."/>
            <person name="Jorrin B."/>
            <person name="Neal A.L."/>
            <person name="Poole P.S."/>
            <person name="Podile A.R."/>
            <person name="Tkacz A."/>
        </authorList>
    </citation>
    <scope>NUCLEOTIDE SEQUENCE [LARGE SCALE GENOMIC DNA]</scope>
    <source>
        <strain evidence="2 3">HU14</strain>
    </source>
</reference>
<dbReference type="Pfam" id="PF09954">
    <property type="entry name" value="DUF2188"/>
    <property type="match status" value="1"/>
</dbReference>
<comment type="caution">
    <text evidence="2">The sequence shown here is derived from an EMBL/GenBank/DDBJ whole genome shotgun (WGS) entry which is preliminary data.</text>
</comment>
<dbReference type="Proteomes" id="UP001196843">
    <property type="component" value="Unassembled WGS sequence"/>
</dbReference>
<organism evidence="2 3">
    <name type="scientific">Microbacterium jejuense</name>
    <dbReference type="NCBI Taxonomy" id="1263637"/>
    <lineage>
        <taxon>Bacteria</taxon>
        <taxon>Bacillati</taxon>
        <taxon>Actinomycetota</taxon>
        <taxon>Actinomycetes</taxon>
        <taxon>Micrococcales</taxon>
        <taxon>Microbacteriaceae</taxon>
        <taxon>Microbacterium</taxon>
    </lineage>
</organism>
<feature type="region of interest" description="Disordered" evidence="1">
    <location>
        <begin position="59"/>
        <end position="91"/>
    </location>
</feature>
<proteinExistence type="predicted"/>
<sequence>MAAATLCAMANNDEDRYVVPNKERGGWDVIKEHAKRASAHFDTQAEAIDRAREIVENTGRGRGDVRIQGKNGKFRDADSGSKNETAAKDRR</sequence>
<evidence type="ECO:0000313" key="2">
    <source>
        <dbReference type="EMBL" id="MBW9093085.1"/>
    </source>
</evidence>
<dbReference type="EMBL" id="JAEUAW010000003">
    <property type="protein sequence ID" value="MBW9093085.1"/>
    <property type="molecule type" value="Genomic_DNA"/>
</dbReference>
<gene>
    <name evidence="2" type="ORF">JNB62_05270</name>
</gene>
<evidence type="ECO:0000313" key="3">
    <source>
        <dbReference type="Proteomes" id="UP001196843"/>
    </source>
</evidence>
<dbReference type="RefSeq" id="WP_220299807.1">
    <property type="nucleotide sequence ID" value="NZ_JAEUAW010000003.1"/>
</dbReference>
<name>A0ABS7HKX5_9MICO</name>